<feature type="region of interest" description="Disordered" evidence="12">
    <location>
        <begin position="55"/>
        <end position="79"/>
    </location>
</feature>
<comment type="subcellular location">
    <subcellularLocation>
        <location evidence="11">Nucleus</location>
    </subcellularLocation>
</comment>
<evidence type="ECO:0000313" key="15">
    <source>
        <dbReference type="EMBL" id="MBN3282272.1"/>
    </source>
</evidence>
<dbReference type="Gene3D" id="1.10.565.10">
    <property type="entry name" value="Retinoid X Receptor"/>
    <property type="match status" value="1"/>
</dbReference>
<dbReference type="PRINTS" id="PR00398">
    <property type="entry name" value="STRDHORMONER"/>
</dbReference>
<evidence type="ECO:0000256" key="11">
    <source>
        <dbReference type="RuleBase" id="RU004334"/>
    </source>
</evidence>
<evidence type="ECO:0000256" key="5">
    <source>
        <dbReference type="ARBA" id="ARBA00022833"/>
    </source>
</evidence>
<evidence type="ECO:0000256" key="12">
    <source>
        <dbReference type="SAM" id="MobiDB-lite"/>
    </source>
</evidence>
<evidence type="ECO:0000256" key="6">
    <source>
        <dbReference type="ARBA" id="ARBA00023015"/>
    </source>
</evidence>
<comment type="caution">
    <text evidence="15">The sequence shown here is derived from an EMBL/GenBank/DDBJ whole genome shotgun (WGS) entry which is preliminary data.</text>
</comment>
<dbReference type="InterPro" id="IPR000536">
    <property type="entry name" value="Nucl_hrmn_rcpt_lig-bd"/>
</dbReference>
<dbReference type="EMBL" id="JAAWVQ010116228">
    <property type="protein sequence ID" value="MBN3282272.1"/>
    <property type="molecule type" value="Genomic_DNA"/>
</dbReference>
<accession>A0ABS2Y6U8</accession>
<feature type="domain" description="Nuclear receptor" evidence="13">
    <location>
        <begin position="84"/>
        <end position="159"/>
    </location>
</feature>
<dbReference type="InterPro" id="IPR047158">
    <property type="entry name" value="NR_LBD_RAR"/>
</dbReference>
<sequence length="444" mass="49440">MYESVDVVGLNHGANPFLMMDYYNQNRGCLLQDKGLVPGAHHAYSTAIRTQHWNGSNHSIETQSTSSEEIVPSPPSPPPPPRIYKPCFVCQDKSSGYHYGVSACEGCKGFFRRSIQKNMVYTCHREKNCIINKVTRNRCQYCRLQKCLEVGMSKEWGRGREVGGCLYAHIQICTQTLRFSPLAVRMLVYQCMLGVIAENNSADERVSLDVDLWDKFSELSTKCIIKTVEFAKQLPGFTTLTIADQITLLKAACLDILILRICTRYTPDQDTMTFSDGLTLNRTQMHNAGFGPLTDLVFAFANQLLPLEMDDAETGLLSAICLLCGDRQDLEQSDKVDILQEPLLEALKIYVRKRRPHKPHMFPKMLMKITDLRSISAKGAERVITLKMEIPGSMPPLIQEMLENSEGVDPLGNPQTRGKGAPAGSCSPSLSPSSVQSSPSTHSP</sequence>
<evidence type="ECO:0000256" key="2">
    <source>
        <dbReference type="ARBA" id="ARBA00011431"/>
    </source>
</evidence>
<dbReference type="PROSITE" id="PS51843">
    <property type="entry name" value="NR_LBD"/>
    <property type="match status" value="1"/>
</dbReference>
<dbReference type="PROSITE" id="PS51030">
    <property type="entry name" value="NUCLEAR_REC_DBD_2"/>
    <property type="match status" value="1"/>
</dbReference>
<evidence type="ECO:0000259" key="14">
    <source>
        <dbReference type="PROSITE" id="PS51843"/>
    </source>
</evidence>
<dbReference type="InterPro" id="IPR047159">
    <property type="entry name" value="NR_DBD_RAR"/>
</dbReference>
<name>A0ABS2Y6U8_POLSP</name>
<evidence type="ECO:0000256" key="9">
    <source>
        <dbReference type="ARBA" id="ARBA00023170"/>
    </source>
</evidence>
<proteinExistence type="inferred from homology"/>
<feature type="compositionally biased region" description="Low complexity" evidence="12">
    <location>
        <begin position="422"/>
        <end position="444"/>
    </location>
</feature>
<feature type="non-terminal residue" evidence="15">
    <location>
        <position position="444"/>
    </location>
</feature>
<keyword evidence="5 11" id="KW-0862">Zinc</keyword>
<dbReference type="PROSITE" id="PS00031">
    <property type="entry name" value="NUCLEAR_REC_DBD_1"/>
    <property type="match status" value="1"/>
</dbReference>
<dbReference type="InterPro" id="IPR013088">
    <property type="entry name" value="Znf_NHR/GATA"/>
</dbReference>
<evidence type="ECO:0000259" key="13">
    <source>
        <dbReference type="PROSITE" id="PS51030"/>
    </source>
</evidence>
<dbReference type="Pfam" id="PF00105">
    <property type="entry name" value="zf-C4"/>
    <property type="match status" value="1"/>
</dbReference>
<dbReference type="InterPro" id="IPR001723">
    <property type="entry name" value="Nuclear_hrmn_rcpt"/>
</dbReference>
<dbReference type="InterPro" id="IPR035500">
    <property type="entry name" value="NHR-like_dom_sf"/>
</dbReference>
<reference evidence="15" key="1">
    <citation type="journal article" date="2021" name="Cell">
        <title>Tracing the genetic footprints of vertebrate landing in non-teleost ray-finned fishes.</title>
        <authorList>
            <person name="Bi X."/>
            <person name="Wang K."/>
            <person name="Yang L."/>
            <person name="Pan H."/>
            <person name="Jiang H."/>
            <person name="Wei Q."/>
            <person name="Fang M."/>
            <person name="Yu H."/>
            <person name="Zhu C."/>
            <person name="Cai Y."/>
            <person name="He Y."/>
            <person name="Gan X."/>
            <person name="Zeng H."/>
            <person name="Yu D."/>
            <person name="Zhu Y."/>
            <person name="Jiang H."/>
            <person name="Qiu Q."/>
            <person name="Yang H."/>
            <person name="Zhang Y.E."/>
            <person name="Wang W."/>
            <person name="Zhu M."/>
            <person name="He S."/>
            <person name="Zhang G."/>
        </authorList>
    </citation>
    <scope>NUCLEOTIDE SEQUENCE</scope>
    <source>
        <strain evidence="15">Pddl_001</strain>
    </source>
</reference>
<dbReference type="Proteomes" id="UP001166093">
    <property type="component" value="Unassembled WGS sequence"/>
</dbReference>
<evidence type="ECO:0000256" key="4">
    <source>
        <dbReference type="ARBA" id="ARBA00022771"/>
    </source>
</evidence>
<evidence type="ECO:0000256" key="1">
    <source>
        <dbReference type="ARBA" id="ARBA00008092"/>
    </source>
</evidence>
<organism evidence="15 16">
    <name type="scientific">Polyodon spathula</name>
    <name type="common">North American paddlefish</name>
    <name type="synonym">Squalus spathula</name>
    <dbReference type="NCBI Taxonomy" id="7913"/>
    <lineage>
        <taxon>Eukaryota</taxon>
        <taxon>Metazoa</taxon>
        <taxon>Chordata</taxon>
        <taxon>Craniata</taxon>
        <taxon>Vertebrata</taxon>
        <taxon>Euteleostomi</taxon>
        <taxon>Actinopterygii</taxon>
        <taxon>Chondrostei</taxon>
        <taxon>Acipenseriformes</taxon>
        <taxon>Polyodontidae</taxon>
        <taxon>Polyodon</taxon>
    </lineage>
</organism>
<dbReference type="SMART" id="SM00430">
    <property type="entry name" value="HOLI"/>
    <property type="match status" value="1"/>
</dbReference>
<keyword evidence="10 11" id="KW-0539">Nucleus</keyword>
<dbReference type="InterPro" id="IPR003078">
    <property type="entry name" value="Retinoic_acid_rcpt"/>
</dbReference>
<comment type="similarity">
    <text evidence="1">Belongs to the nuclear hormone receptor family. NR1 subfamily.</text>
</comment>
<evidence type="ECO:0000313" key="16">
    <source>
        <dbReference type="Proteomes" id="UP001166093"/>
    </source>
</evidence>
<dbReference type="SUPFAM" id="SSF48508">
    <property type="entry name" value="Nuclear receptor ligand-binding domain"/>
    <property type="match status" value="1"/>
</dbReference>
<evidence type="ECO:0000256" key="10">
    <source>
        <dbReference type="ARBA" id="ARBA00023242"/>
    </source>
</evidence>
<gene>
    <name evidence="15" type="primary">Rarab_0</name>
    <name evidence="15" type="ORF">GTO93_0007508</name>
</gene>
<dbReference type="PRINTS" id="PR00047">
    <property type="entry name" value="STROIDFINGER"/>
</dbReference>
<keyword evidence="6 11" id="KW-0805">Transcription regulation</keyword>
<protein>
    <submittedName>
        <fullName evidence="15">RARAB protein</fullName>
    </submittedName>
</protein>
<dbReference type="CDD" id="cd06937">
    <property type="entry name" value="NR_LBD_RAR"/>
    <property type="match status" value="1"/>
</dbReference>
<dbReference type="Gene3D" id="3.30.50.10">
    <property type="entry name" value="Erythroid Transcription Factor GATA-1, subunit A"/>
    <property type="match status" value="1"/>
</dbReference>
<feature type="compositionally biased region" description="Low complexity" evidence="12">
    <location>
        <begin position="59"/>
        <end position="70"/>
    </location>
</feature>
<keyword evidence="16" id="KW-1185">Reference proteome</keyword>
<dbReference type="PANTHER" id="PTHR24085:SF8">
    <property type="entry name" value="RETINOIC ACID RECEPTOR ALPHA"/>
    <property type="match status" value="1"/>
</dbReference>
<dbReference type="InterPro" id="IPR001628">
    <property type="entry name" value="Znf_hrmn_rcpt"/>
</dbReference>
<dbReference type="Pfam" id="PF00104">
    <property type="entry name" value="Hormone_recep"/>
    <property type="match status" value="1"/>
</dbReference>
<dbReference type="PANTHER" id="PTHR24085">
    <property type="entry name" value="NUCLEAR HORMONE RECEPTOR"/>
    <property type="match status" value="1"/>
</dbReference>
<feature type="region of interest" description="Disordered" evidence="12">
    <location>
        <begin position="403"/>
        <end position="444"/>
    </location>
</feature>
<feature type="domain" description="NR LBD" evidence="14">
    <location>
        <begin position="183"/>
        <end position="405"/>
    </location>
</feature>
<keyword evidence="7 11" id="KW-0238">DNA-binding</keyword>
<keyword evidence="9 11" id="KW-0675">Receptor</keyword>
<keyword evidence="4 11" id="KW-0863">Zinc-finger</keyword>
<dbReference type="SMART" id="SM00399">
    <property type="entry name" value="ZnF_C4"/>
    <property type="match status" value="1"/>
</dbReference>
<dbReference type="CDD" id="cd06964">
    <property type="entry name" value="NR_DBD_RAR"/>
    <property type="match status" value="1"/>
</dbReference>
<dbReference type="PRINTS" id="PR01292">
    <property type="entry name" value="RETNOICACIDR"/>
</dbReference>
<evidence type="ECO:0000256" key="3">
    <source>
        <dbReference type="ARBA" id="ARBA00022723"/>
    </source>
</evidence>
<evidence type="ECO:0000256" key="7">
    <source>
        <dbReference type="ARBA" id="ARBA00023125"/>
    </source>
</evidence>
<keyword evidence="8 11" id="KW-0804">Transcription</keyword>
<evidence type="ECO:0000256" key="8">
    <source>
        <dbReference type="ARBA" id="ARBA00023163"/>
    </source>
</evidence>
<dbReference type="SUPFAM" id="SSF57716">
    <property type="entry name" value="Glucocorticoid receptor-like (DNA-binding domain)"/>
    <property type="match status" value="1"/>
</dbReference>
<comment type="subunit">
    <text evidence="2">Heterodimer; with an rxr molecule. Binds DNA preferentially as a rar/rxr heterodimer.</text>
</comment>
<feature type="non-terminal residue" evidence="15">
    <location>
        <position position="1"/>
    </location>
</feature>
<keyword evidence="3 11" id="KW-0479">Metal-binding</keyword>